<dbReference type="Proteomes" id="UP001225788">
    <property type="component" value="Plasmid unnamed1"/>
</dbReference>
<dbReference type="EMBL" id="CP132315">
    <property type="protein sequence ID" value="WLS06451.1"/>
    <property type="molecule type" value="Genomic_DNA"/>
</dbReference>
<keyword evidence="5 12" id="KW-0347">Helicase</keyword>
<dbReference type="SMART" id="SM01058">
    <property type="entry name" value="CarD_TRCF"/>
    <property type="match status" value="1"/>
</dbReference>
<evidence type="ECO:0000259" key="10">
    <source>
        <dbReference type="PROSITE" id="PS51192"/>
    </source>
</evidence>
<evidence type="ECO:0000256" key="4">
    <source>
        <dbReference type="ARBA" id="ARBA00022801"/>
    </source>
</evidence>
<dbReference type="Gene3D" id="3.40.50.300">
    <property type="entry name" value="P-loop containing nucleotide triphosphate hydrolases"/>
    <property type="match status" value="2"/>
</dbReference>
<dbReference type="SMART" id="SM00490">
    <property type="entry name" value="HELICc"/>
    <property type="match status" value="1"/>
</dbReference>
<dbReference type="SUPFAM" id="SSF52540">
    <property type="entry name" value="P-loop containing nucleoside triphosphate hydrolases"/>
    <property type="match status" value="2"/>
</dbReference>
<dbReference type="InterPro" id="IPR004576">
    <property type="entry name" value="Mfd"/>
</dbReference>
<dbReference type="PANTHER" id="PTHR47964:SF1">
    <property type="entry name" value="ATP-DEPENDENT DNA HELICASE HOMOLOG RECG, CHLOROPLASTIC"/>
    <property type="match status" value="1"/>
</dbReference>
<comment type="similarity">
    <text evidence="9">In the N-terminal section; belongs to the UvrB family.</text>
</comment>
<sequence length="1086" mass="118252">MHPEEIQPPASPSPGFAARPGPGLVAARLIARLSASESDLVYVALGETSAAGVAEAVSALDAGANLLMLSPWDCLPYDRVSPTRHCMGRRMDTLRSWLEPAQHPRLLVTSLDAMLQRVPPFDVIRQSRYRLVVGKRFDRSAFEDFTRRTGYSEEAIVDDPGEFAVRDDLIDIYPAGAGGPMRIVVDDKGMLSELRAYDPATQRTTELVEEIVLGPASEALVKQGCDVWPDARRIDDQLLELYPSLDTVFDAIGSAPIAFAQGVTERLEAYLDIIDEARIAREEFDKAKVSRSLYLDRTEWGTGMKGLNVFHLQQEAAPAPPRFSKQADPRGAFLDYVKSQLAADRRVVITGHGPRFRGLCRRLEAGLQIKTRTAGGWQEIVAAEPGSILTFASDLADGFAEAELNLTAIPAAYVLGEAATPMADNTILAEPELRPGDVVVHEDHGVSVLRGIETVVTDGVECDVAQLEYHGGAMLLVPMHEFGKLWRYGSQADKVNLDRLHTEGWQKKRATIARDIRTIARHMMRLAKQRRETQAATIVPPRAEYARFIAHFPHAETPDQLSAVEAVLADLSSGRVMDRLVCGDVGFGKTEVALRAAAAVALSGGQVAVVAPTTVLARQHFSVFKRRFAGTGIKVAMLSRVVPPAEVKRIKAELANAGVGIVVATHAILAKDVSFAQLQLLVIDEEQRFGARDKAKMQALAPTLHTLVMSATPIPRTLQAAMVGLREVSLLSTAPSRRRPVRTSLTDFDRGSARIALLREHRRGGQSFFVAPQIEDLDALQAMIADIVPELSVRVAHGRLPAVEMDEIMVGFAEGDGDILLSTNIVESGLDVPRANTMFIWRADRFGLAQLHQLRGRVGRGRAQGNVYMLLDAAEDVSEQTRQRLAALVELDRLGAGLSISLEDLDMRGGGDIAGESQAGHMKVIGISLYQRLLARAVRALRKEPADENGAVAVNLGIVGSIPADYVGDAAIRLNLYARLLRVSSPREIDDMAEEFEDRFGDVPEAVLILLRLARLRIAAASFGISKMDAGPRAMAVSFAAKPTRKILAGLSKRDDAVVRDARLIFEIPSSDGFQRLAFFEGLLGL</sequence>
<dbReference type="InterPro" id="IPR003711">
    <property type="entry name" value="CarD-like/TRCF_RID"/>
</dbReference>
<keyword evidence="4 9" id="KW-0378">Hydrolase</keyword>
<evidence type="ECO:0000256" key="5">
    <source>
        <dbReference type="ARBA" id="ARBA00022806"/>
    </source>
</evidence>
<dbReference type="InterPro" id="IPR027417">
    <property type="entry name" value="P-loop_NTPase"/>
</dbReference>
<evidence type="ECO:0000256" key="6">
    <source>
        <dbReference type="ARBA" id="ARBA00022840"/>
    </source>
</evidence>
<keyword evidence="8 9" id="KW-0234">DNA repair</keyword>
<comment type="similarity">
    <text evidence="9">In the C-terminal section; belongs to the helicase family. RecG subfamily.</text>
</comment>
<accession>A0ABY9KEX0</accession>
<keyword evidence="12" id="KW-0614">Plasmid</keyword>
<dbReference type="InterPro" id="IPR047112">
    <property type="entry name" value="RecG/Mfd"/>
</dbReference>
<evidence type="ECO:0000313" key="13">
    <source>
        <dbReference type="Proteomes" id="UP001225788"/>
    </source>
</evidence>
<dbReference type="SMART" id="SM00982">
    <property type="entry name" value="TRCF"/>
    <property type="match status" value="1"/>
</dbReference>
<dbReference type="InterPro" id="IPR001650">
    <property type="entry name" value="Helicase_C-like"/>
</dbReference>
<evidence type="ECO:0000256" key="9">
    <source>
        <dbReference type="HAMAP-Rule" id="MF_00969"/>
    </source>
</evidence>
<evidence type="ECO:0000256" key="7">
    <source>
        <dbReference type="ARBA" id="ARBA00023125"/>
    </source>
</evidence>
<dbReference type="SMART" id="SM00487">
    <property type="entry name" value="DEXDc"/>
    <property type="match status" value="1"/>
</dbReference>
<dbReference type="Gene3D" id="3.90.1150.50">
    <property type="entry name" value="Transcription-repair-coupling factor, D7 domain"/>
    <property type="match status" value="1"/>
</dbReference>
<proteinExistence type="inferred from homology"/>
<dbReference type="Pfam" id="PF17757">
    <property type="entry name" value="UvrB_inter"/>
    <property type="match status" value="1"/>
</dbReference>
<feature type="domain" description="Helicase ATP-binding" evidence="10">
    <location>
        <begin position="570"/>
        <end position="731"/>
    </location>
</feature>
<dbReference type="InterPro" id="IPR036101">
    <property type="entry name" value="CarD-like/TRCF_RID_sf"/>
</dbReference>
<dbReference type="HAMAP" id="MF_00969">
    <property type="entry name" value="TRCF"/>
    <property type="match status" value="1"/>
</dbReference>
<keyword evidence="3 9" id="KW-0227">DNA damage</keyword>
<dbReference type="InterPro" id="IPR005118">
    <property type="entry name" value="TRCF_C"/>
</dbReference>
<dbReference type="InterPro" id="IPR011545">
    <property type="entry name" value="DEAD/DEAH_box_helicase_dom"/>
</dbReference>
<dbReference type="Pfam" id="PF03461">
    <property type="entry name" value="TRCF"/>
    <property type="match status" value="1"/>
</dbReference>
<evidence type="ECO:0000256" key="8">
    <source>
        <dbReference type="ARBA" id="ARBA00023204"/>
    </source>
</evidence>
<dbReference type="InterPro" id="IPR037235">
    <property type="entry name" value="TRCF-like_C_D7"/>
</dbReference>
<organism evidence="12 13">
    <name type="scientific">Shinella oryzae</name>
    <dbReference type="NCBI Taxonomy" id="2871820"/>
    <lineage>
        <taxon>Bacteria</taxon>
        <taxon>Pseudomonadati</taxon>
        <taxon>Pseudomonadota</taxon>
        <taxon>Alphaproteobacteria</taxon>
        <taxon>Hyphomicrobiales</taxon>
        <taxon>Rhizobiaceae</taxon>
        <taxon>Shinella</taxon>
    </lineage>
</organism>
<keyword evidence="6 9" id="KW-0067">ATP-binding</keyword>
<dbReference type="Gene3D" id="3.30.2060.10">
    <property type="entry name" value="Penicillin-binding protein 1b domain"/>
    <property type="match status" value="1"/>
</dbReference>
<comment type="function">
    <text evidence="9">Couples transcription and DNA repair by recognizing RNA polymerase (RNAP) stalled at DNA lesions. Mediates ATP-dependent release of RNAP and its truncated transcript from the DNA, and recruitment of nucleotide excision repair machinery to the damaged site.</text>
</comment>
<keyword evidence="1 9" id="KW-0963">Cytoplasm</keyword>
<dbReference type="GO" id="GO:0004386">
    <property type="term" value="F:helicase activity"/>
    <property type="evidence" value="ECO:0007669"/>
    <property type="project" value="UniProtKB-KW"/>
</dbReference>
<evidence type="ECO:0000256" key="3">
    <source>
        <dbReference type="ARBA" id="ARBA00022763"/>
    </source>
</evidence>
<feature type="domain" description="Helicase C-terminal" evidence="11">
    <location>
        <begin position="753"/>
        <end position="906"/>
    </location>
</feature>
<dbReference type="Pfam" id="PF00271">
    <property type="entry name" value="Helicase_C"/>
    <property type="match status" value="1"/>
</dbReference>
<protein>
    <recommendedName>
        <fullName evidence="9">Transcription-repair-coupling factor</fullName>
        <shortName evidence="9">TRCF</shortName>
        <ecNumber evidence="9">3.6.4.-</ecNumber>
    </recommendedName>
</protein>
<name>A0ABY9KEX0_9HYPH</name>
<keyword evidence="13" id="KW-1185">Reference proteome</keyword>
<evidence type="ECO:0000256" key="2">
    <source>
        <dbReference type="ARBA" id="ARBA00022741"/>
    </source>
</evidence>
<dbReference type="SUPFAM" id="SSF143517">
    <property type="entry name" value="TRCF domain-like"/>
    <property type="match status" value="1"/>
</dbReference>
<evidence type="ECO:0000256" key="1">
    <source>
        <dbReference type="ARBA" id="ARBA00022490"/>
    </source>
</evidence>
<reference evidence="12 13" key="1">
    <citation type="submission" date="2023-08" db="EMBL/GenBank/DDBJ databases">
        <title>Pathogen: clinical or host-associated sample.</title>
        <authorList>
            <person name="Hergert J."/>
            <person name="Casey R."/>
            <person name="Wagner J."/>
            <person name="Young E.L."/>
            <person name="Oakeson K.F."/>
        </authorList>
    </citation>
    <scope>NUCLEOTIDE SEQUENCE [LARGE SCALE GENOMIC DNA]</scope>
    <source>
        <strain evidence="12 13">UPHL-collab-2</strain>
        <plasmid evidence="12 13">unnamed1</plasmid>
    </source>
</reference>
<dbReference type="PANTHER" id="PTHR47964">
    <property type="entry name" value="ATP-DEPENDENT DNA HELICASE HOMOLOG RECG, CHLOROPLASTIC"/>
    <property type="match status" value="1"/>
</dbReference>
<keyword evidence="2 9" id="KW-0547">Nucleotide-binding</keyword>
<dbReference type="SUPFAM" id="SSF141259">
    <property type="entry name" value="CarD-like"/>
    <property type="match status" value="1"/>
</dbReference>
<evidence type="ECO:0000259" key="11">
    <source>
        <dbReference type="PROSITE" id="PS51194"/>
    </source>
</evidence>
<dbReference type="PROSITE" id="PS51192">
    <property type="entry name" value="HELICASE_ATP_BIND_1"/>
    <property type="match status" value="1"/>
</dbReference>
<dbReference type="InterPro" id="IPR014001">
    <property type="entry name" value="Helicase_ATP-bd"/>
</dbReference>
<dbReference type="PROSITE" id="PS51194">
    <property type="entry name" value="HELICASE_CTER"/>
    <property type="match status" value="1"/>
</dbReference>
<dbReference type="Gene3D" id="2.40.10.170">
    <property type="match status" value="1"/>
</dbReference>
<dbReference type="EC" id="3.6.4.-" evidence="9"/>
<dbReference type="Pfam" id="PF00270">
    <property type="entry name" value="DEAD"/>
    <property type="match status" value="1"/>
</dbReference>
<dbReference type="RefSeq" id="WP_306162761.1">
    <property type="nucleotide sequence ID" value="NZ_CP132315.1"/>
</dbReference>
<gene>
    <name evidence="9" type="primary">mfd</name>
    <name evidence="12" type="ORF">Q9315_25280</name>
</gene>
<dbReference type="Pfam" id="PF02559">
    <property type="entry name" value="CarD_TRCF_RID"/>
    <property type="match status" value="1"/>
</dbReference>
<evidence type="ECO:0000313" key="12">
    <source>
        <dbReference type="EMBL" id="WLS06451.1"/>
    </source>
</evidence>
<keyword evidence="7 9" id="KW-0238">DNA-binding</keyword>
<geneLocation type="plasmid" evidence="12 13">
    <name>unnamed1</name>
</geneLocation>
<comment type="subcellular location">
    <subcellularLocation>
        <location evidence="9">Cytoplasm</location>
    </subcellularLocation>
</comment>
<dbReference type="InterPro" id="IPR041471">
    <property type="entry name" value="UvrB_inter"/>
</dbReference>
<dbReference type="Gene3D" id="3.40.50.11180">
    <property type="match status" value="1"/>
</dbReference>